<reference evidence="2" key="1">
    <citation type="journal article" date="2023" name="Science">
        <title>Genome structures resolve the early diversification of teleost fishes.</title>
        <authorList>
            <person name="Parey E."/>
            <person name="Louis A."/>
            <person name="Montfort J."/>
            <person name="Bouchez O."/>
            <person name="Roques C."/>
            <person name="Iampietro C."/>
            <person name="Lluch J."/>
            <person name="Castinel A."/>
            <person name="Donnadieu C."/>
            <person name="Desvignes T."/>
            <person name="Floi Bucao C."/>
            <person name="Jouanno E."/>
            <person name="Wen M."/>
            <person name="Mejri S."/>
            <person name="Dirks R."/>
            <person name="Jansen H."/>
            <person name="Henkel C."/>
            <person name="Chen W.J."/>
            <person name="Zahm M."/>
            <person name="Cabau C."/>
            <person name="Klopp C."/>
            <person name="Thompson A.W."/>
            <person name="Robinson-Rechavi M."/>
            <person name="Braasch I."/>
            <person name="Lecointre G."/>
            <person name="Bobe J."/>
            <person name="Postlethwait J.H."/>
            <person name="Berthelot C."/>
            <person name="Roest Crollius H."/>
            <person name="Guiguen Y."/>
        </authorList>
    </citation>
    <scope>NUCLEOTIDE SEQUENCE</scope>
    <source>
        <strain evidence="2">WJC10195</strain>
    </source>
</reference>
<proteinExistence type="predicted"/>
<keyword evidence="3" id="KW-1185">Reference proteome</keyword>
<evidence type="ECO:0000313" key="2">
    <source>
        <dbReference type="EMBL" id="KAJ8371199.1"/>
    </source>
</evidence>
<feature type="region of interest" description="Disordered" evidence="1">
    <location>
        <begin position="1"/>
        <end position="23"/>
    </location>
</feature>
<organism evidence="2 3">
    <name type="scientific">Synaphobranchus kaupii</name>
    <name type="common">Kaup's arrowtooth eel</name>
    <dbReference type="NCBI Taxonomy" id="118154"/>
    <lineage>
        <taxon>Eukaryota</taxon>
        <taxon>Metazoa</taxon>
        <taxon>Chordata</taxon>
        <taxon>Craniata</taxon>
        <taxon>Vertebrata</taxon>
        <taxon>Euteleostomi</taxon>
        <taxon>Actinopterygii</taxon>
        <taxon>Neopterygii</taxon>
        <taxon>Teleostei</taxon>
        <taxon>Anguilliformes</taxon>
        <taxon>Synaphobranchidae</taxon>
        <taxon>Synaphobranchus</taxon>
    </lineage>
</organism>
<accession>A0A9Q1G0F3</accession>
<dbReference type="EMBL" id="JAINUF010000003">
    <property type="protein sequence ID" value="KAJ8371199.1"/>
    <property type="molecule type" value="Genomic_DNA"/>
</dbReference>
<evidence type="ECO:0000256" key="1">
    <source>
        <dbReference type="SAM" id="MobiDB-lite"/>
    </source>
</evidence>
<protein>
    <submittedName>
        <fullName evidence="2">Uncharacterized protein</fullName>
    </submittedName>
</protein>
<gene>
    <name evidence="2" type="ORF">SKAU_G00112270</name>
</gene>
<evidence type="ECO:0000313" key="3">
    <source>
        <dbReference type="Proteomes" id="UP001152622"/>
    </source>
</evidence>
<dbReference type="AlphaFoldDB" id="A0A9Q1G0F3"/>
<dbReference type="Proteomes" id="UP001152622">
    <property type="component" value="Chromosome 3"/>
</dbReference>
<sequence>MSRSQTAFRRHGPYSEDPGRSALGGCRAHSVSLWNSASISHRDGYTSKLQQKRRRSGNRIAWPENFVFPLAGHQIDLARDGEHKSPLCLRLAPLRRDPDRLGRVNARWKSSVPLFLFKSFTKSLSLALGASN</sequence>
<name>A0A9Q1G0F3_SYNKA</name>
<comment type="caution">
    <text evidence="2">The sequence shown here is derived from an EMBL/GenBank/DDBJ whole genome shotgun (WGS) entry which is preliminary data.</text>
</comment>